<comment type="caution">
    <text evidence="1">The sequence shown here is derived from an EMBL/GenBank/DDBJ whole genome shotgun (WGS) entry which is preliminary data.</text>
</comment>
<sequence length="131" mass="15518">MAMSKVTVYFPYPVVRVWQTVTDLAHTAWRSDLARVEVLDETHFVEYTKSGYATNFTVTACEPFRRWAFTMENDNMFGSWEGVFEAAEGGTQLTCTEIVHAKHWWMHPFVPGYLKRQQKRYLDDLRKELWK</sequence>
<dbReference type="InterPro" id="IPR019587">
    <property type="entry name" value="Polyketide_cyclase/dehydratase"/>
</dbReference>
<dbReference type="Pfam" id="PF10604">
    <property type="entry name" value="Polyketide_cyc2"/>
    <property type="match status" value="1"/>
</dbReference>
<dbReference type="Gene3D" id="3.30.530.20">
    <property type="match status" value="1"/>
</dbReference>
<dbReference type="Proteomes" id="UP000660021">
    <property type="component" value="Unassembled WGS sequence"/>
</dbReference>
<gene>
    <name evidence="1" type="ORF">H8S34_14195</name>
</gene>
<accession>A0ABR7HWX1</accession>
<dbReference type="SUPFAM" id="SSF55961">
    <property type="entry name" value="Bet v1-like"/>
    <property type="match status" value="1"/>
</dbReference>
<dbReference type="CDD" id="cd07812">
    <property type="entry name" value="SRPBCC"/>
    <property type="match status" value="1"/>
</dbReference>
<evidence type="ECO:0000313" key="1">
    <source>
        <dbReference type="EMBL" id="MBC5731970.1"/>
    </source>
</evidence>
<reference evidence="1 2" key="1">
    <citation type="submission" date="2020-08" db="EMBL/GenBank/DDBJ databases">
        <title>Genome public.</title>
        <authorList>
            <person name="Liu C."/>
            <person name="Sun Q."/>
        </authorList>
    </citation>
    <scope>NUCLEOTIDE SEQUENCE [LARGE SCALE GENOMIC DNA]</scope>
    <source>
        <strain evidence="1 2">New-38</strain>
    </source>
</reference>
<protein>
    <submittedName>
        <fullName evidence="1">SRPBCC family protein</fullName>
    </submittedName>
</protein>
<keyword evidence="2" id="KW-1185">Reference proteome</keyword>
<dbReference type="InterPro" id="IPR023393">
    <property type="entry name" value="START-like_dom_sf"/>
</dbReference>
<dbReference type="RefSeq" id="WP_186964350.1">
    <property type="nucleotide sequence ID" value="NZ_JACOPR010000012.1"/>
</dbReference>
<proteinExistence type="predicted"/>
<name>A0ABR7HWX1_9FIRM</name>
<organism evidence="1 2">
    <name type="scientific">Pseudoflavonifractor hominis</name>
    <dbReference type="NCBI Taxonomy" id="2763059"/>
    <lineage>
        <taxon>Bacteria</taxon>
        <taxon>Bacillati</taxon>
        <taxon>Bacillota</taxon>
        <taxon>Clostridia</taxon>
        <taxon>Eubacteriales</taxon>
        <taxon>Oscillospiraceae</taxon>
        <taxon>Pseudoflavonifractor</taxon>
    </lineage>
</organism>
<evidence type="ECO:0000313" key="2">
    <source>
        <dbReference type="Proteomes" id="UP000660021"/>
    </source>
</evidence>
<dbReference type="EMBL" id="JACOPR010000012">
    <property type="protein sequence ID" value="MBC5731970.1"/>
    <property type="molecule type" value="Genomic_DNA"/>
</dbReference>